<evidence type="ECO:0000256" key="3">
    <source>
        <dbReference type="ARBA" id="ARBA00015991"/>
    </source>
</evidence>
<feature type="active site" evidence="5">
    <location>
        <position position="36"/>
    </location>
</feature>
<reference evidence="9 10" key="1">
    <citation type="submission" date="2022-04" db="EMBL/GenBank/DDBJ databases">
        <title>Gracilibacillus sp. isolated from saltern.</title>
        <authorList>
            <person name="Won M."/>
            <person name="Lee C.-M."/>
            <person name="Woen H.-Y."/>
            <person name="Kwon S.-W."/>
        </authorList>
    </citation>
    <scope>NUCLEOTIDE SEQUENCE [LARGE SCALE GENOMIC DNA]</scope>
    <source>
        <strain evidence="9 10">SSWR10-1</strain>
    </source>
</reference>
<evidence type="ECO:0000256" key="1">
    <source>
        <dbReference type="ARBA" id="ARBA00005614"/>
    </source>
</evidence>
<dbReference type="InterPro" id="IPR017968">
    <property type="entry name" value="Acylphosphatase_CS"/>
</dbReference>
<comment type="catalytic activity">
    <reaction evidence="4 5 6">
        <text>an acyl phosphate + H2O = a carboxylate + phosphate + H(+)</text>
        <dbReference type="Rhea" id="RHEA:14965"/>
        <dbReference type="ChEBI" id="CHEBI:15377"/>
        <dbReference type="ChEBI" id="CHEBI:15378"/>
        <dbReference type="ChEBI" id="CHEBI:29067"/>
        <dbReference type="ChEBI" id="CHEBI:43474"/>
        <dbReference type="ChEBI" id="CHEBI:59918"/>
        <dbReference type="EC" id="3.6.1.7"/>
    </reaction>
</comment>
<evidence type="ECO:0000313" key="9">
    <source>
        <dbReference type="EMBL" id="UOQ47637.1"/>
    </source>
</evidence>
<dbReference type="RefSeq" id="WP_244716969.1">
    <property type="nucleotide sequence ID" value="NZ_CP095072.1"/>
</dbReference>
<dbReference type="InterPro" id="IPR036046">
    <property type="entry name" value="Acylphosphatase-like_dom_sf"/>
</dbReference>
<dbReference type="PANTHER" id="PTHR47268">
    <property type="entry name" value="ACYLPHOSPHATASE"/>
    <property type="match status" value="1"/>
</dbReference>
<dbReference type="PROSITE" id="PS00151">
    <property type="entry name" value="ACYLPHOSPHATASE_2"/>
    <property type="match status" value="1"/>
</dbReference>
<dbReference type="Pfam" id="PF00708">
    <property type="entry name" value="Acylphosphatase"/>
    <property type="match status" value="1"/>
</dbReference>
<dbReference type="Gene3D" id="3.30.70.100">
    <property type="match status" value="1"/>
</dbReference>
<keyword evidence="5 6" id="KW-0378">Hydrolase</keyword>
<name>A0ABY4EUV6_9BACI</name>
<dbReference type="EC" id="3.6.1.7" evidence="2 5"/>
<dbReference type="EMBL" id="CP095072">
    <property type="protein sequence ID" value="UOQ47637.1"/>
    <property type="molecule type" value="Genomic_DNA"/>
</dbReference>
<dbReference type="InterPro" id="IPR001792">
    <property type="entry name" value="Acylphosphatase-like_dom"/>
</dbReference>
<evidence type="ECO:0000256" key="4">
    <source>
        <dbReference type="ARBA" id="ARBA00047645"/>
    </source>
</evidence>
<protein>
    <recommendedName>
        <fullName evidence="3 5">Acylphosphatase</fullName>
        <ecNumber evidence="2 5">3.6.1.7</ecNumber>
    </recommendedName>
</protein>
<feature type="domain" description="Acylphosphatase-like" evidence="8">
    <location>
        <begin position="3"/>
        <end position="91"/>
    </location>
</feature>
<gene>
    <name evidence="9" type="ORF">MUN88_16475</name>
</gene>
<dbReference type="Proteomes" id="UP000831782">
    <property type="component" value="Chromosome"/>
</dbReference>
<dbReference type="PROSITE" id="PS51160">
    <property type="entry name" value="ACYLPHOSPHATASE_3"/>
    <property type="match status" value="1"/>
</dbReference>
<dbReference type="PROSITE" id="PS00150">
    <property type="entry name" value="ACYLPHOSPHATASE_1"/>
    <property type="match status" value="1"/>
</dbReference>
<accession>A0ABY4EUV6</accession>
<dbReference type="PANTHER" id="PTHR47268:SF4">
    <property type="entry name" value="ACYLPHOSPHATASE"/>
    <property type="match status" value="1"/>
</dbReference>
<evidence type="ECO:0000256" key="7">
    <source>
        <dbReference type="RuleBase" id="RU004168"/>
    </source>
</evidence>
<dbReference type="InterPro" id="IPR020456">
    <property type="entry name" value="Acylphosphatase"/>
</dbReference>
<keyword evidence="10" id="KW-1185">Reference proteome</keyword>
<organism evidence="9 10">
    <name type="scientific">Gracilibacillus caseinilyticus</name>
    <dbReference type="NCBI Taxonomy" id="2932256"/>
    <lineage>
        <taxon>Bacteria</taxon>
        <taxon>Bacillati</taxon>
        <taxon>Bacillota</taxon>
        <taxon>Bacilli</taxon>
        <taxon>Bacillales</taxon>
        <taxon>Bacillaceae</taxon>
        <taxon>Gracilibacillus</taxon>
    </lineage>
</organism>
<dbReference type="SUPFAM" id="SSF54975">
    <property type="entry name" value="Acylphosphatase/BLUF domain-like"/>
    <property type="match status" value="1"/>
</dbReference>
<evidence type="ECO:0000256" key="2">
    <source>
        <dbReference type="ARBA" id="ARBA00012150"/>
    </source>
</evidence>
<dbReference type="GO" id="GO:0003998">
    <property type="term" value="F:acylphosphatase activity"/>
    <property type="evidence" value="ECO:0007669"/>
    <property type="project" value="UniProtKB-EC"/>
</dbReference>
<evidence type="ECO:0000256" key="5">
    <source>
        <dbReference type="PROSITE-ProRule" id="PRU00520"/>
    </source>
</evidence>
<evidence type="ECO:0000259" key="8">
    <source>
        <dbReference type="PROSITE" id="PS51160"/>
    </source>
</evidence>
<sequence>MRQIHVIVSGRVQGVGFRFFAQQAAAEHRIVGFVKNQEDGSVVIKAQGEDNDTESFIDQIRKGPSTFAKVKNLEITEENVSDKFNKFEIKY</sequence>
<evidence type="ECO:0000256" key="6">
    <source>
        <dbReference type="RuleBase" id="RU000553"/>
    </source>
</evidence>
<comment type="similarity">
    <text evidence="1 7">Belongs to the acylphosphatase family.</text>
</comment>
<proteinExistence type="inferred from homology"/>
<feature type="active site" evidence="5">
    <location>
        <position position="18"/>
    </location>
</feature>
<evidence type="ECO:0000313" key="10">
    <source>
        <dbReference type="Proteomes" id="UP000831782"/>
    </source>
</evidence>